<dbReference type="FunFam" id="3.40.605.10:FF:000007">
    <property type="entry name" value="NAD/NADP-dependent betaine aldehyde dehydrogenase"/>
    <property type="match status" value="1"/>
</dbReference>
<feature type="domain" description="Aldehyde dehydrogenase" evidence="3">
    <location>
        <begin position="39"/>
        <end position="493"/>
    </location>
</feature>
<dbReference type="InterPro" id="IPR016161">
    <property type="entry name" value="Ald_DH/histidinol_DH"/>
</dbReference>
<protein>
    <submittedName>
        <fullName evidence="4">Phenylacetaldehyde dehydrogenase</fullName>
    </submittedName>
</protein>
<accession>A0A917ZYU8</accession>
<dbReference type="Gene3D" id="3.40.605.10">
    <property type="entry name" value="Aldehyde Dehydrogenase, Chain A, domain 1"/>
    <property type="match status" value="1"/>
</dbReference>
<reference evidence="4" key="1">
    <citation type="journal article" date="2014" name="Int. J. Syst. Evol. Microbiol.">
        <title>Complete genome sequence of Corynebacterium casei LMG S-19264T (=DSM 44701T), isolated from a smear-ripened cheese.</title>
        <authorList>
            <consortium name="US DOE Joint Genome Institute (JGI-PGF)"/>
            <person name="Walter F."/>
            <person name="Albersmeier A."/>
            <person name="Kalinowski J."/>
            <person name="Ruckert C."/>
        </authorList>
    </citation>
    <scope>NUCLEOTIDE SEQUENCE</scope>
    <source>
        <strain evidence="4">CGMCC 4.7201</strain>
    </source>
</reference>
<evidence type="ECO:0000256" key="1">
    <source>
        <dbReference type="ARBA" id="ARBA00009986"/>
    </source>
</evidence>
<keyword evidence="5" id="KW-1185">Reference proteome</keyword>
<dbReference type="GO" id="GO:0016620">
    <property type="term" value="F:oxidoreductase activity, acting on the aldehyde or oxo group of donors, NAD or NADP as acceptor"/>
    <property type="evidence" value="ECO:0007669"/>
    <property type="project" value="InterPro"/>
</dbReference>
<comment type="caution">
    <text evidence="4">The sequence shown here is derived from an EMBL/GenBank/DDBJ whole genome shotgun (WGS) entry which is preliminary data.</text>
</comment>
<evidence type="ECO:0000313" key="4">
    <source>
        <dbReference type="EMBL" id="GGO99668.1"/>
    </source>
</evidence>
<proteinExistence type="inferred from homology"/>
<evidence type="ECO:0000313" key="5">
    <source>
        <dbReference type="Proteomes" id="UP000641932"/>
    </source>
</evidence>
<dbReference type="EMBL" id="BMMS01000047">
    <property type="protein sequence ID" value="GGO99668.1"/>
    <property type="molecule type" value="Genomic_DNA"/>
</dbReference>
<evidence type="ECO:0000259" key="3">
    <source>
        <dbReference type="Pfam" id="PF00171"/>
    </source>
</evidence>
<dbReference type="InterPro" id="IPR015590">
    <property type="entry name" value="Aldehyde_DH_dom"/>
</dbReference>
<comment type="similarity">
    <text evidence="1">Belongs to the aldehyde dehydrogenase family.</text>
</comment>
<name>A0A917ZYU8_9ACTN</name>
<keyword evidence="2" id="KW-0560">Oxidoreductase</keyword>
<reference evidence="4" key="2">
    <citation type="submission" date="2020-09" db="EMBL/GenBank/DDBJ databases">
        <authorList>
            <person name="Sun Q."/>
            <person name="Zhou Y."/>
        </authorList>
    </citation>
    <scope>NUCLEOTIDE SEQUENCE</scope>
    <source>
        <strain evidence="4">CGMCC 4.7201</strain>
    </source>
</reference>
<dbReference type="FunFam" id="3.40.309.10:FF:000009">
    <property type="entry name" value="Aldehyde dehydrogenase A"/>
    <property type="match status" value="1"/>
</dbReference>
<dbReference type="Pfam" id="PF00171">
    <property type="entry name" value="Aldedh"/>
    <property type="match status" value="1"/>
</dbReference>
<dbReference type="SUPFAM" id="SSF53720">
    <property type="entry name" value="ALDH-like"/>
    <property type="match status" value="1"/>
</dbReference>
<dbReference type="InterPro" id="IPR016162">
    <property type="entry name" value="Ald_DH_N"/>
</dbReference>
<dbReference type="PANTHER" id="PTHR11699">
    <property type="entry name" value="ALDEHYDE DEHYDROGENASE-RELATED"/>
    <property type="match status" value="1"/>
</dbReference>
<dbReference type="RefSeq" id="WP_189135549.1">
    <property type="nucleotide sequence ID" value="NZ_BMMS01000047.1"/>
</dbReference>
<evidence type="ECO:0000256" key="2">
    <source>
        <dbReference type="ARBA" id="ARBA00023002"/>
    </source>
</evidence>
<dbReference type="AlphaFoldDB" id="A0A917ZYU8"/>
<sequence>MTRETPADVRRNQVVSSLIPALDLRPFIDGGFRDPVSSAELTDLDPTTERTLAVLPTAGPRDVDAAVGAARTAFDEGPWPRMTAQERADTLERFAALIERDAERLSLLEATDTGKRLAGVRGWDVPQSLEVYRYYARAALEREPSTQPDVGTARVVVCAVPVGVCAAITPWNFPFACISWKIAPALAAGCTVVVKPPERAPLSAQALAALATEAGFPPGVFNVVTGVGDVAGRALAADPRVDKITFTGSVDTARSIVAGSTSRMPRLTLELGGKGANVVMADCDLDAAVAGTIDAMFDVAGQNCCAGSRTYVQRDIYEDFLARLVTAAESRRLGDPLDEATQQGPQIDRQHFERIDGYVKGALKEGASCATGGGGADLGGLFYAPTILTGATRGMRITREEVFGPVGCIYPVDGPDDAIAAANDTDYGLSTSVWTSDESFADRFIREVRVGTCWVNCFGYFAIEVPWGGVKLSGQGRELGLSALDEFLDAKAVFRI</sequence>
<dbReference type="InterPro" id="IPR016163">
    <property type="entry name" value="Ald_DH_C"/>
</dbReference>
<gene>
    <name evidence="4" type="ORF">GCM10012280_66640</name>
</gene>
<dbReference type="Gene3D" id="3.40.309.10">
    <property type="entry name" value="Aldehyde Dehydrogenase, Chain A, domain 2"/>
    <property type="match status" value="1"/>
</dbReference>
<organism evidence="4 5">
    <name type="scientific">Wenjunlia tyrosinilytica</name>
    <dbReference type="NCBI Taxonomy" id="1544741"/>
    <lineage>
        <taxon>Bacteria</taxon>
        <taxon>Bacillati</taxon>
        <taxon>Actinomycetota</taxon>
        <taxon>Actinomycetes</taxon>
        <taxon>Kitasatosporales</taxon>
        <taxon>Streptomycetaceae</taxon>
        <taxon>Wenjunlia</taxon>
    </lineage>
</organism>
<dbReference type="Proteomes" id="UP000641932">
    <property type="component" value="Unassembled WGS sequence"/>
</dbReference>